<evidence type="ECO:0000256" key="1">
    <source>
        <dbReference type="SAM" id="Phobius"/>
    </source>
</evidence>
<dbReference type="Proteomes" id="UP000683925">
    <property type="component" value="Unassembled WGS sequence"/>
</dbReference>
<evidence type="ECO:0008006" key="4">
    <source>
        <dbReference type="Google" id="ProtNLM"/>
    </source>
</evidence>
<gene>
    <name evidence="2" type="ORF">POCTA_138.1.T1610005</name>
</gene>
<comment type="caution">
    <text evidence="2">The sequence shown here is derived from an EMBL/GenBank/DDBJ whole genome shotgun (WGS) entry which is preliminary data.</text>
</comment>
<dbReference type="EMBL" id="CAJJDP010000163">
    <property type="protein sequence ID" value="CAD8213227.1"/>
    <property type="molecule type" value="Genomic_DNA"/>
</dbReference>
<name>A0A8S1YL82_PAROT</name>
<keyword evidence="1" id="KW-0812">Transmembrane</keyword>
<keyword evidence="1" id="KW-0472">Membrane</keyword>
<organism evidence="2 3">
    <name type="scientific">Paramecium octaurelia</name>
    <dbReference type="NCBI Taxonomy" id="43137"/>
    <lineage>
        <taxon>Eukaryota</taxon>
        <taxon>Sar</taxon>
        <taxon>Alveolata</taxon>
        <taxon>Ciliophora</taxon>
        <taxon>Intramacronucleata</taxon>
        <taxon>Oligohymenophorea</taxon>
        <taxon>Peniculida</taxon>
        <taxon>Parameciidae</taxon>
        <taxon>Paramecium</taxon>
    </lineage>
</organism>
<reference evidence="2" key="1">
    <citation type="submission" date="2021-01" db="EMBL/GenBank/DDBJ databases">
        <authorList>
            <consortium name="Genoscope - CEA"/>
            <person name="William W."/>
        </authorList>
    </citation>
    <scope>NUCLEOTIDE SEQUENCE</scope>
</reference>
<evidence type="ECO:0000313" key="3">
    <source>
        <dbReference type="Proteomes" id="UP000683925"/>
    </source>
</evidence>
<feature type="transmembrane region" description="Helical" evidence="1">
    <location>
        <begin position="36"/>
        <end position="61"/>
    </location>
</feature>
<sequence length="141" mass="16704">MDKEANFSTDITIKLLLKNLQNRMSLAEPAINKRYFLFKIFCILLIDLLTHFLIQFLYSFFHLVSSIQKVLHACQSLKIQILPNCCFLKYWSVLKIYEITSIIIDKKTQRGCQQIYIHKVQIKLEGHLFHINLTQEVFLIL</sequence>
<keyword evidence="3" id="KW-1185">Reference proteome</keyword>
<proteinExistence type="predicted"/>
<keyword evidence="1" id="KW-1133">Transmembrane helix</keyword>
<accession>A0A8S1YL82</accession>
<protein>
    <recommendedName>
        <fullName evidence="4">Transmembrane protein</fullName>
    </recommendedName>
</protein>
<dbReference type="AlphaFoldDB" id="A0A8S1YL82"/>
<evidence type="ECO:0000313" key="2">
    <source>
        <dbReference type="EMBL" id="CAD8213227.1"/>
    </source>
</evidence>